<dbReference type="Gene3D" id="3.40.50.2300">
    <property type="match status" value="1"/>
</dbReference>
<keyword evidence="1 6" id="KW-0597">Phosphoprotein</keyword>
<evidence type="ECO:0000256" key="4">
    <source>
        <dbReference type="ARBA" id="ARBA00023125"/>
    </source>
</evidence>
<dbReference type="InterPro" id="IPR001867">
    <property type="entry name" value="OmpR/PhoB-type_DNA-bd"/>
</dbReference>
<evidence type="ECO:0000256" key="5">
    <source>
        <dbReference type="ARBA" id="ARBA00023163"/>
    </source>
</evidence>
<keyword evidence="4 7" id="KW-0238">DNA-binding</keyword>
<name>A0ABP7NAQ9_9GAMM</name>
<evidence type="ECO:0000256" key="7">
    <source>
        <dbReference type="PROSITE-ProRule" id="PRU01091"/>
    </source>
</evidence>
<dbReference type="PANTHER" id="PTHR48111:SF71">
    <property type="entry name" value="TRANSCRIPTIONAL REGULATORY PROTEIN PHOP"/>
    <property type="match status" value="1"/>
</dbReference>
<evidence type="ECO:0000313" key="10">
    <source>
        <dbReference type="EMBL" id="GAA3939890.1"/>
    </source>
</evidence>
<evidence type="ECO:0000256" key="1">
    <source>
        <dbReference type="ARBA" id="ARBA00022553"/>
    </source>
</evidence>
<keyword evidence="2" id="KW-0902">Two-component regulatory system</keyword>
<gene>
    <name evidence="10" type="ORF">GCM10022277_39840</name>
</gene>
<dbReference type="CDD" id="cd00383">
    <property type="entry name" value="trans_reg_C"/>
    <property type="match status" value="1"/>
</dbReference>
<organism evidence="10 11">
    <name type="scientific">Litoribacillus peritrichatus</name>
    <dbReference type="NCBI Taxonomy" id="718191"/>
    <lineage>
        <taxon>Bacteria</taxon>
        <taxon>Pseudomonadati</taxon>
        <taxon>Pseudomonadota</taxon>
        <taxon>Gammaproteobacteria</taxon>
        <taxon>Oceanospirillales</taxon>
        <taxon>Oceanospirillaceae</taxon>
        <taxon>Litoribacillus</taxon>
    </lineage>
</organism>
<feature type="domain" description="Response regulatory" evidence="8">
    <location>
        <begin position="2"/>
        <end position="116"/>
    </location>
</feature>
<dbReference type="InterPro" id="IPR001789">
    <property type="entry name" value="Sig_transdc_resp-reg_receiver"/>
</dbReference>
<dbReference type="PROSITE" id="PS50110">
    <property type="entry name" value="RESPONSE_REGULATORY"/>
    <property type="match status" value="1"/>
</dbReference>
<evidence type="ECO:0000256" key="3">
    <source>
        <dbReference type="ARBA" id="ARBA00023015"/>
    </source>
</evidence>
<keyword evidence="5" id="KW-0804">Transcription</keyword>
<dbReference type="RefSeq" id="WP_344800402.1">
    <property type="nucleotide sequence ID" value="NZ_BAABBN010000015.1"/>
</dbReference>
<keyword evidence="11" id="KW-1185">Reference proteome</keyword>
<evidence type="ECO:0000256" key="6">
    <source>
        <dbReference type="PROSITE-ProRule" id="PRU00169"/>
    </source>
</evidence>
<sequence>MKLLLIEDDPSLVAQLSEKLTQAGFYVDASLNGEEGLYRSREYQYDLAIIDLGLPNMSGIEVITQLRKENITIPILVLTARSSWQDKVHALNAGADDYLVKPFQLEELIARVQAMLRRAGGYANSELTQGPIKLDLHSQEVLVHDNSVSLTAFEYKLVQYFMLHPNKVASKAVLADYLYEEELERDSNVIEVLVARLRQKLDPDNQIKPIETLRGRGYRFSVKA</sequence>
<accession>A0ABP7NAQ9</accession>
<dbReference type="Pfam" id="PF00486">
    <property type="entry name" value="Trans_reg_C"/>
    <property type="match status" value="1"/>
</dbReference>
<proteinExistence type="predicted"/>
<feature type="modified residue" description="4-aspartylphosphate" evidence="6">
    <location>
        <position position="51"/>
    </location>
</feature>
<dbReference type="PROSITE" id="PS51755">
    <property type="entry name" value="OMPR_PHOB"/>
    <property type="match status" value="1"/>
</dbReference>
<evidence type="ECO:0000313" key="11">
    <source>
        <dbReference type="Proteomes" id="UP001501565"/>
    </source>
</evidence>
<dbReference type="Gene3D" id="6.10.250.690">
    <property type="match status" value="1"/>
</dbReference>
<dbReference type="SMART" id="SM00448">
    <property type="entry name" value="REC"/>
    <property type="match status" value="1"/>
</dbReference>
<keyword evidence="3" id="KW-0805">Transcription regulation</keyword>
<dbReference type="InterPro" id="IPR011006">
    <property type="entry name" value="CheY-like_superfamily"/>
</dbReference>
<protein>
    <submittedName>
        <fullName evidence="10">Response regulator transcription factor</fullName>
    </submittedName>
</protein>
<dbReference type="Proteomes" id="UP001501565">
    <property type="component" value="Unassembled WGS sequence"/>
</dbReference>
<evidence type="ECO:0000259" key="8">
    <source>
        <dbReference type="PROSITE" id="PS50110"/>
    </source>
</evidence>
<dbReference type="Pfam" id="PF00072">
    <property type="entry name" value="Response_reg"/>
    <property type="match status" value="1"/>
</dbReference>
<evidence type="ECO:0000259" key="9">
    <source>
        <dbReference type="PROSITE" id="PS51755"/>
    </source>
</evidence>
<dbReference type="InterPro" id="IPR036388">
    <property type="entry name" value="WH-like_DNA-bd_sf"/>
</dbReference>
<feature type="DNA-binding region" description="OmpR/PhoB-type" evidence="7">
    <location>
        <begin position="124"/>
        <end position="222"/>
    </location>
</feature>
<dbReference type="SMART" id="SM00862">
    <property type="entry name" value="Trans_reg_C"/>
    <property type="match status" value="1"/>
</dbReference>
<feature type="domain" description="OmpR/PhoB-type" evidence="9">
    <location>
        <begin position="124"/>
        <end position="222"/>
    </location>
</feature>
<dbReference type="SUPFAM" id="SSF52172">
    <property type="entry name" value="CheY-like"/>
    <property type="match status" value="1"/>
</dbReference>
<comment type="caution">
    <text evidence="10">The sequence shown here is derived from an EMBL/GenBank/DDBJ whole genome shotgun (WGS) entry which is preliminary data.</text>
</comment>
<dbReference type="InterPro" id="IPR039420">
    <property type="entry name" value="WalR-like"/>
</dbReference>
<reference evidence="11" key="1">
    <citation type="journal article" date="2019" name="Int. J. Syst. Evol. Microbiol.">
        <title>The Global Catalogue of Microorganisms (GCM) 10K type strain sequencing project: providing services to taxonomists for standard genome sequencing and annotation.</title>
        <authorList>
            <consortium name="The Broad Institute Genomics Platform"/>
            <consortium name="The Broad Institute Genome Sequencing Center for Infectious Disease"/>
            <person name="Wu L."/>
            <person name="Ma J."/>
        </authorList>
    </citation>
    <scope>NUCLEOTIDE SEQUENCE [LARGE SCALE GENOMIC DNA]</scope>
    <source>
        <strain evidence="11">JCM 17551</strain>
    </source>
</reference>
<evidence type="ECO:0000256" key="2">
    <source>
        <dbReference type="ARBA" id="ARBA00023012"/>
    </source>
</evidence>
<dbReference type="EMBL" id="BAABBN010000015">
    <property type="protein sequence ID" value="GAA3939890.1"/>
    <property type="molecule type" value="Genomic_DNA"/>
</dbReference>
<dbReference type="CDD" id="cd19934">
    <property type="entry name" value="REC_OmpR_EcPhoP-like"/>
    <property type="match status" value="1"/>
</dbReference>
<dbReference type="PANTHER" id="PTHR48111">
    <property type="entry name" value="REGULATOR OF RPOS"/>
    <property type="match status" value="1"/>
</dbReference>
<dbReference type="Gene3D" id="1.10.10.10">
    <property type="entry name" value="Winged helix-like DNA-binding domain superfamily/Winged helix DNA-binding domain"/>
    <property type="match status" value="1"/>
</dbReference>